<sequence>MSSTPKRNGPDWITRDADLIEMDVDEYRTATALEAACGPGHAVTYIDRVQSIVHGYIEALLWTQADYSSTDADASEDTTLMDAGYTVHDVDADTRGRITAEVMSIITAHPLAVRMYAAQRRHNAADGNVWEHFGHDFLLTRDHHGAGFWDRGLGDLGDYLTAIADGYGEHDELYPVTIDGRDVLTDGGPASKKPHRAGWPSDNAVSRLPRSAVSGPGHARVDTKSDVP</sequence>
<evidence type="ECO:0000313" key="2">
    <source>
        <dbReference type="EMBL" id="AET09824.1"/>
    </source>
</evidence>
<reference evidence="2 3" key="1">
    <citation type="journal article" date="2011" name="Appl. Environ. Microbiol.">
        <title>Genome sequence and characterization of the related Gordonia phages GTE5 and GRU1 and their use as potential biocontrol agents.</title>
        <authorList>
            <person name="Petrovski S."/>
            <person name="Tillett D."/>
            <person name="Seviour R.J."/>
        </authorList>
    </citation>
    <scope>NUCLEOTIDE SEQUENCE [LARGE SCALE GENOMIC DNA]</scope>
</reference>
<dbReference type="OrthoDB" id="27512at10239"/>
<keyword evidence="3" id="KW-1185">Reference proteome</keyword>
<dbReference type="KEGG" id="vg:11459725"/>
<dbReference type="GeneID" id="11459725"/>
<evidence type="ECO:0000313" key="3">
    <source>
        <dbReference type="Proteomes" id="UP000007318"/>
    </source>
</evidence>
<accession>G8EJU2</accession>
<dbReference type="Proteomes" id="UP000007318">
    <property type="component" value="Segment"/>
</dbReference>
<feature type="compositionally biased region" description="Basic and acidic residues" evidence="1">
    <location>
        <begin position="219"/>
        <end position="228"/>
    </location>
</feature>
<organism evidence="2 3">
    <name type="scientific">Gordonia phage GTE5</name>
    <dbReference type="NCBI Taxonomy" id="319522"/>
    <lineage>
        <taxon>Viruses</taxon>
        <taxon>Duplodnaviria</taxon>
        <taxon>Heunggongvirae</taxon>
        <taxon>Uroviricota</taxon>
        <taxon>Caudoviricetes</taxon>
        <taxon>Zierdtviridae</taxon>
        <taxon>Emilbogenvirinae</taxon>
        <taxon>Gruunavirus</taxon>
        <taxon>Gruunavirus GTE5</taxon>
    </lineage>
</organism>
<proteinExistence type="predicted"/>
<protein>
    <submittedName>
        <fullName evidence="2">Uncharacterized protein</fullName>
    </submittedName>
</protein>
<dbReference type="EMBL" id="JF923796">
    <property type="protein sequence ID" value="AET09824.1"/>
    <property type="molecule type" value="Genomic_DNA"/>
</dbReference>
<dbReference type="RefSeq" id="YP_004935806.1">
    <property type="nucleotide sequence ID" value="NC_016434.1"/>
</dbReference>
<evidence type="ECO:0000256" key="1">
    <source>
        <dbReference type="SAM" id="MobiDB-lite"/>
    </source>
</evidence>
<feature type="region of interest" description="Disordered" evidence="1">
    <location>
        <begin position="184"/>
        <end position="228"/>
    </location>
</feature>
<name>G8EJU2_9CAUD</name>